<reference evidence="1" key="1">
    <citation type="submission" date="2021-06" db="EMBL/GenBank/DDBJ databases">
        <authorList>
            <person name="Kallberg Y."/>
            <person name="Tangrot J."/>
            <person name="Rosling A."/>
        </authorList>
    </citation>
    <scope>NUCLEOTIDE SEQUENCE</scope>
    <source>
        <strain evidence="1">CL356</strain>
    </source>
</reference>
<comment type="caution">
    <text evidence="1">The sequence shown here is derived from an EMBL/GenBank/DDBJ whole genome shotgun (WGS) entry which is preliminary data.</text>
</comment>
<evidence type="ECO:0000313" key="2">
    <source>
        <dbReference type="Proteomes" id="UP000789525"/>
    </source>
</evidence>
<accession>A0ACA9KQD5</accession>
<protein>
    <submittedName>
        <fullName evidence="1">15887_t:CDS:1</fullName>
    </submittedName>
</protein>
<organism evidence="1 2">
    <name type="scientific">Acaulospora colombiana</name>
    <dbReference type="NCBI Taxonomy" id="27376"/>
    <lineage>
        <taxon>Eukaryota</taxon>
        <taxon>Fungi</taxon>
        <taxon>Fungi incertae sedis</taxon>
        <taxon>Mucoromycota</taxon>
        <taxon>Glomeromycotina</taxon>
        <taxon>Glomeromycetes</taxon>
        <taxon>Diversisporales</taxon>
        <taxon>Acaulosporaceae</taxon>
        <taxon>Acaulospora</taxon>
    </lineage>
</organism>
<sequence length="1543" mass="176170">MFADSSQSSRILYDIDIVAAWKPDDETSVDQESDSQVTTFTNDDPSYSQLPKRVFKHVTHRLARSFEGLTISTTVPPALIQARPKVTSEWLMRLSPDGKYLAVLQEHKIEIRTSESDFEKNHAIFNSKRDAFPAWRRLAWSMDSKILAATRSDGTIEIINKDGQLVCVILSSSNINSDAETDSQGSSRFFIEPVAFLSFVDSKRGSNKPLNFEGHVYRYELIVVTYDSVLRSYLLNTPESAAVDESDSFSRRSKISATYTREGTSDPGFFAFYHKFYFKQWLTTVVCGDVGTTDGLLLCLGGEPNNEDGGTSTSVACWILLPDRPFYHKLELEGTMDISTDDISNLSQGAGDDAGLFSRIKNIFSIWRKVNKNFTDGIVHSMILSPNQNHLLTLDFSGTVNLWKVSFSKGVVIDQSWNQPRLNYFARGKKYKELTFEEFRDKILEIENEGSDVSGTPGLENGKVVSVGWWSDDALVLGYQSGSVIIASLPGMVNILGDSLETFKSCREIAIQYNTRFLVIEHEVKTIRARVHGDNVISYSRAQEEGEVDDEFESKTNKFIAAIANSLHYVTDTLLWHFENDSSTVRGRFITIPKRTFRLNRISKILPKDLLHRKIDALEYDDALLIAETYRLDTDVIYQARWSNSEIYEAAIHDYLDKIHDRQWVLSACFDRITNSPSMIRLLLSYGLNQTDILDEILESVDANPMIKKNLRERPLEVDSEVQDLLTKIELSEKHIVICRFRHYFLKYLDRLRTFEDIVDAKTKRDIENGTMDSTEENGNWVSFVDYGSTFADDYAVFRDINIAAQAIDFAADEFFVGLHILFTRHGNETLPYRFTILEQIPETADPNAYESFLPSVGSTEENVMRECLWHEQPWREIDWVENPIIKQRILPDDEESEFGIPLKVVQYPAPSSVITQWYIDRAHEIDAASGQVDSALTLIRHGIKKNVKGLETLEEDLRMLSNLIYECYPSSNFGDTHMTLKKFEALTESKMVEAFLCKTNEKRIVNDVKQYVLPFLKLLPARRVRQNIDTTKESAAQNAQDPMAILHNYILDTFPSNAEWCCFLFEASKPTLDTEDRIITSDEDLARVILACLYGDAGISNRLDIVTRMFECLPIFEVEDSEVDGVAIEANSLQSFTSREFLEIFKTKNEKQLQKIMDFLEIHLNALEILSRYDSALPLRWFIQSAESYTLQKQLCIKLTRKAHSNPENGRERFENDNEWLLLLEDMQKLRDNGILGKILAEELYVDFISGLLGCGNFRLSREILLPTDKPQPLSMKVAEQLVIDASREFFDNASSGNMYYGYMKMALQILPISSSIKSELEFIEATHILSERKVCYQPGITIHPIQIRLSQNRLDLIERLLSTHETSYKDPQFIMELANKLGYRDDKVAEVKVMAMLSDAALRDGNFSIACHMCKDLMKVAKECDDNDSTLASARDVAWRICYEVARQEDYEDLEQKMILMGFALALCPSDQAVDILNLWRKMDLQLQEEKIVRAKAKPLEKSKLEKIKPAVERVESVLTAPLLQGDRLKNLVSSWLGSGF</sequence>
<proteinExistence type="predicted"/>
<keyword evidence="2" id="KW-1185">Reference proteome</keyword>
<dbReference type="EMBL" id="CAJVPT010002708">
    <property type="protein sequence ID" value="CAG8485907.1"/>
    <property type="molecule type" value="Genomic_DNA"/>
</dbReference>
<name>A0ACA9KQD5_9GLOM</name>
<dbReference type="Proteomes" id="UP000789525">
    <property type="component" value="Unassembled WGS sequence"/>
</dbReference>
<evidence type="ECO:0000313" key="1">
    <source>
        <dbReference type="EMBL" id="CAG8485907.1"/>
    </source>
</evidence>
<gene>
    <name evidence="1" type="ORF">ACOLOM_LOCUS2182</name>
</gene>